<dbReference type="Gene3D" id="3.30.70.20">
    <property type="match status" value="1"/>
</dbReference>
<sequence length="376" mass="41643">MDPIYKIEKSTHLGSVRTFLKAFLKTQEDRALLVPLRSENTNTVMPSLVTDPDLLDQADPFSPAFPMNSAKLVSKLTRKSSGEPMAAFLRPCEVRAFVELVKIKQANWDNLIIISSDCAGAFSNRDFREKAMDGKEKFTRDFLDKRLGSNLSDTMDDSIATACTICTRPFPETADITLGLFHPGNKGITLTGTSEKGAKILEAMTLETIEAGEDNKDKSQVISARKSHEKQVFQKLEAQTGTLPDLGQYLSNCINCYNCRVACPVCFCKECVFNTDVVDYEPFQYQGWARAKGGLKMPTDTMFFHITRMIHMGLSCVGCGQCSNACPNDIPLAQLFKLVGEKAQKGFSYIPGKDVDEAPPLSVFMENEFQDITGIS</sequence>
<name>A0A1W2AJR9_9BACT</name>
<evidence type="ECO:0000313" key="6">
    <source>
        <dbReference type="Proteomes" id="UP000192418"/>
    </source>
</evidence>
<dbReference type="GO" id="GO:0051536">
    <property type="term" value="F:iron-sulfur cluster binding"/>
    <property type="evidence" value="ECO:0007669"/>
    <property type="project" value="UniProtKB-KW"/>
</dbReference>
<dbReference type="Pfam" id="PF13183">
    <property type="entry name" value="Fer4_8"/>
    <property type="match status" value="1"/>
</dbReference>
<dbReference type="RefSeq" id="WP_084067671.1">
    <property type="nucleotide sequence ID" value="NZ_FWXY01000005.1"/>
</dbReference>
<keyword evidence="3" id="KW-0411">Iron-sulfur</keyword>
<dbReference type="OrthoDB" id="9773828at2"/>
<dbReference type="STRING" id="1121400.SAMN02746065_105139"/>
<dbReference type="AlphaFoldDB" id="A0A1W2AJR9"/>
<accession>A0A1W2AJR9</accession>
<evidence type="ECO:0000259" key="4">
    <source>
        <dbReference type="PROSITE" id="PS51379"/>
    </source>
</evidence>
<dbReference type="PROSITE" id="PS00198">
    <property type="entry name" value="4FE4S_FER_1"/>
    <property type="match status" value="1"/>
</dbReference>
<evidence type="ECO:0000256" key="3">
    <source>
        <dbReference type="ARBA" id="ARBA00023014"/>
    </source>
</evidence>
<dbReference type="GO" id="GO:0046872">
    <property type="term" value="F:metal ion binding"/>
    <property type="evidence" value="ECO:0007669"/>
    <property type="project" value="UniProtKB-KW"/>
</dbReference>
<dbReference type="PROSITE" id="PS51379">
    <property type="entry name" value="4FE4S_FER_2"/>
    <property type="match status" value="1"/>
</dbReference>
<keyword evidence="6" id="KW-1185">Reference proteome</keyword>
<feature type="domain" description="4Fe-4S ferredoxin-type" evidence="4">
    <location>
        <begin position="306"/>
        <end position="336"/>
    </location>
</feature>
<dbReference type="Proteomes" id="UP000192418">
    <property type="component" value="Unassembled WGS sequence"/>
</dbReference>
<dbReference type="InterPro" id="IPR017900">
    <property type="entry name" value="4Fe4S_Fe_S_CS"/>
</dbReference>
<organism evidence="5 6">
    <name type="scientific">Desulfocicer vacuolatum DSM 3385</name>
    <dbReference type="NCBI Taxonomy" id="1121400"/>
    <lineage>
        <taxon>Bacteria</taxon>
        <taxon>Pseudomonadati</taxon>
        <taxon>Thermodesulfobacteriota</taxon>
        <taxon>Desulfobacteria</taxon>
        <taxon>Desulfobacterales</taxon>
        <taxon>Desulfobacteraceae</taxon>
        <taxon>Desulfocicer</taxon>
    </lineage>
</organism>
<keyword evidence="2" id="KW-0408">Iron</keyword>
<evidence type="ECO:0000313" key="5">
    <source>
        <dbReference type="EMBL" id="SMC60762.1"/>
    </source>
</evidence>
<evidence type="ECO:0000256" key="2">
    <source>
        <dbReference type="ARBA" id="ARBA00023004"/>
    </source>
</evidence>
<dbReference type="InterPro" id="IPR007525">
    <property type="entry name" value="FrhB_FdhB_C"/>
</dbReference>
<keyword evidence="1" id="KW-0479">Metal-binding</keyword>
<dbReference type="Pfam" id="PF04432">
    <property type="entry name" value="FrhB_FdhB_C"/>
    <property type="match status" value="1"/>
</dbReference>
<proteinExistence type="predicted"/>
<protein>
    <submittedName>
        <fullName evidence="5">Formate dehydrogenase subunit beta</fullName>
    </submittedName>
</protein>
<dbReference type="SUPFAM" id="SSF46548">
    <property type="entry name" value="alpha-helical ferredoxin"/>
    <property type="match status" value="1"/>
</dbReference>
<evidence type="ECO:0000256" key="1">
    <source>
        <dbReference type="ARBA" id="ARBA00022723"/>
    </source>
</evidence>
<dbReference type="InterPro" id="IPR017896">
    <property type="entry name" value="4Fe4S_Fe-S-bd"/>
</dbReference>
<dbReference type="EMBL" id="FWXY01000005">
    <property type="protein sequence ID" value="SMC60762.1"/>
    <property type="molecule type" value="Genomic_DNA"/>
</dbReference>
<gene>
    <name evidence="5" type="ORF">SAMN02746065_105139</name>
</gene>
<reference evidence="5 6" key="1">
    <citation type="submission" date="2017-04" db="EMBL/GenBank/DDBJ databases">
        <authorList>
            <person name="Afonso C.L."/>
            <person name="Miller P.J."/>
            <person name="Scott M.A."/>
            <person name="Spackman E."/>
            <person name="Goraichik I."/>
            <person name="Dimitrov K.M."/>
            <person name="Suarez D.L."/>
            <person name="Swayne D.E."/>
        </authorList>
    </citation>
    <scope>NUCLEOTIDE SEQUENCE [LARGE SCALE GENOMIC DNA]</scope>
    <source>
        <strain evidence="5 6">DSM 3385</strain>
    </source>
</reference>